<keyword evidence="2" id="KW-0378">Hydrolase</keyword>
<dbReference type="GO" id="GO:0016746">
    <property type="term" value="F:acyltransferase activity"/>
    <property type="evidence" value="ECO:0007669"/>
    <property type="project" value="UniProtKB-KW"/>
</dbReference>
<dbReference type="InterPro" id="IPR000073">
    <property type="entry name" value="AB_hydrolase_1"/>
</dbReference>
<sequence>MSTWIFLRGLTRESRHWGDFPEVFRRAIADADIVTLDLPGNGRLNQMESPLRVDLMADHCRAEMHARGIKPPYFLLAMSLGAMVALAWGRRHAEEISGCVLINTSVRPVSHFHQRLRPRNYPVLLKRALFGGSPDELEATILELTSNLAGNRASILDAWIALRGESPVSRRNALRQLWAASRYRIDARPATRLLILASTRDRLVDPCCSRRLARCWESGFAEHPDAGHDLPLDDGPWVARQVRYWLATAPSSG</sequence>
<dbReference type="GO" id="GO:0016787">
    <property type="term" value="F:hydrolase activity"/>
    <property type="evidence" value="ECO:0007669"/>
    <property type="project" value="UniProtKB-KW"/>
</dbReference>
<protein>
    <submittedName>
        <fullName evidence="2">Hydrolase or acyltransferase-like protein</fullName>
    </submittedName>
</protein>
<dbReference type="Gene3D" id="3.40.50.1820">
    <property type="entry name" value="alpha/beta hydrolase"/>
    <property type="match status" value="1"/>
</dbReference>
<dbReference type="Proteomes" id="UP000031637">
    <property type="component" value="Chromosome"/>
</dbReference>
<dbReference type="OrthoDB" id="5290302at2"/>
<proteinExistence type="predicted"/>
<organism evidence="2 3">
    <name type="scientific">Sulfuritalea hydrogenivorans sk43H</name>
    <dbReference type="NCBI Taxonomy" id="1223802"/>
    <lineage>
        <taxon>Bacteria</taxon>
        <taxon>Pseudomonadati</taxon>
        <taxon>Pseudomonadota</taxon>
        <taxon>Betaproteobacteria</taxon>
        <taxon>Nitrosomonadales</taxon>
        <taxon>Sterolibacteriaceae</taxon>
        <taxon>Sulfuritalea</taxon>
    </lineage>
</organism>
<feature type="domain" description="AB hydrolase-1" evidence="1">
    <location>
        <begin position="5"/>
        <end position="239"/>
    </location>
</feature>
<dbReference type="PANTHER" id="PTHR43433:SF5">
    <property type="entry name" value="AB HYDROLASE-1 DOMAIN-CONTAINING PROTEIN"/>
    <property type="match status" value="1"/>
</dbReference>
<reference evidence="2 3" key="1">
    <citation type="journal article" date="2014" name="Syst. Appl. Microbiol.">
        <title>Complete genomes of freshwater sulfur oxidizers Sulfuricella denitrificans skB26 and Sulfuritalea hydrogenivorans sk43H: genetic insights into the sulfur oxidation pathway of betaproteobacteria.</title>
        <authorList>
            <person name="Watanabe T."/>
            <person name="Kojima H."/>
            <person name="Fukui M."/>
        </authorList>
    </citation>
    <scope>NUCLEOTIDE SEQUENCE [LARGE SCALE GENOMIC DNA]</scope>
    <source>
        <strain evidence="2">DSM22779</strain>
    </source>
</reference>
<dbReference type="Pfam" id="PF12697">
    <property type="entry name" value="Abhydrolase_6"/>
    <property type="match status" value="1"/>
</dbReference>
<keyword evidence="2" id="KW-0808">Transferase</keyword>
<dbReference type="AlphaFoldDB" id="W0SD53"/>
<dbReference type="PANTHER" id="PTHR43433">
    <property type="entry name" value="HYDROLASE, ALPHA/BETA FOLD FAMILY PROTEIN"/>
    <property type="match status" value="1"/>
</dbReference>
<evidence type="ECO:0000313" key="2">
    <source>
        <dbReference type="EMBL" id="BAO29154.1"/>
    </source>
</evidence>
<dbReference type="SUPFAM" id="SSF53474">
    <property type="entry name" value="alpha/beta-Hydrolases"/>
    <property type="match status" value="1"/>
</dbReference>
<dbReference type="STRING" id="1223802.SUTH_01354"/>
<dbReference type="InterPro" id="IPR050471">
    <property type="entry name" value="AB_hydrolase"/>
</dbReference>
<dbReference type="RefSeq" id="WP_041098089.1">
    <property type="nucleotide sequence ID" value="NZ_AP012547.1"/>
</dbReference>
<dbReference type="InterPro" id="IPR029058">
    <property type="entry name" value="AB_hydrolase_fold"/>
</dbReference>
<keyword evidence="3" id="KW-1185">Reference proteome</keyword>
<accession>W0SD53</accession>
<dbReference type="KEGG" id="shd:SUTH_01354"/>
<gene>
    <name evidence="2" type="ORF">SUTH_01354</name>
</gene>
<name>W0SD53_9PROT</name>
<evidence type="ECO:0000259" key="1">
    <source>
        <dbReference type="Pfam" id="PF12697"/>
    </source>
</evidence>
<dbReference type="EMBL" id="AP012547">
    <property type="protein sequence ID" value="BAO29154.1"/>
    <property type="molecule type" value="Genomic_DNA"/>
</dbReference>
<evidence type="ECO:0000313" key="3">
    <source>
        <dbReference type="Proteomes" id="UP000031637"/>
    </source>
</evidence>
<keyword evidence="2" id="KW-0012">Acyltransferase</keyword>
<dbReference type="HOGENOM" id="CLU_075806_0_0_4"/>